<evidence type="ECO:0000256" key="9">
    <source>
        <dbReference type="ARBA" id="ARBA00023224"/>
    </source>
</evidence>
<dbReference type="InterPro" id="IPR036272">
    <property type="entry name" value="Methuselah_N_sf"/>
</dbReference>
<name>A0AAV2P6Y7_9HYME</name>
<feature type="transmembrane region" description="Helical" evidence="10">
    <location>
        <begin position="461"/>
        <end position="485"/>
    </location>
</feature>
<evidence type="ECO:0000256" key="8">
    <source>
        <dbReference type="ARBA" id="ARBA00023170"/>
    </source>
</evidence>
<feature type="transmembrane region" description="Helical" evidence="10">
    <location>
        <begin position="512"/>
        <end position="537"/>
    </location>
</feature>
<keyword evidence="6" id="KW-0297">G-protein coupled receptor</keyword>
<dbReference type="GO" id="GO:0005886">
    <property type="term" value="C:plasma membrane"/>
    <property type="evidence" value="ECO:0007669"/>
    <property type="project" value="TreeGrafter"/>
</dbReference>
<proteinExistence type="inferred from homology"/>
<keyword evidence="14" id="KW-1185">Reference proteome</keyword>
<evidence type="ECO:0000256" key="11">
    <source>
        <dbReference type="SAM" id="SignalP"/>
    </source>
</evidence>
<dbReference type="PROSITE" id="PS50261">
    <property type="entry name" value="G_PROTEIN_RECEP_F2_4"/>
    <property type="match status" value="1"/>
</dbReference>
<keyword evidence="4 11" id="KW-0732">Signal</keyword>
<dbReference type="PANTHER" id="PTHR47154">
    <property type="entry name" value="G-PROTEIN COUPLED RECEPTOR MTH-RELATED"/>
    <property type="match status" value="1"/>
</dbReference>
<comment type="similarity">
    <text evidence="2">Belongs to the G-protein coupled receptor 2 family. Mth subfamily.</text>
</comment>
<evidence type="ECO:0000256" key="3">
    <source>
        <dbReference type="ARBA" id="ARBA00022692"/>
    </source>
</evidence>
<keyword evidence="9" id="KW-0807">Transducer</keyword>
<evidence type="ECO:0000256" key="6">
    <source>
        <dbReference type="ARBA" id="ARBA00023040"/>
    </source>
</evidence>
<dbReference type="Gene3D" id="1.20.1070.10">
    <property type="entry name" value="Rhodopsin 7-helix transmembrane proteins"/>
    <property type="match status" value="1"/>
</dbReference>
<evidence type="ECO:0000256" key="4">
    <source>
        <dbReference type="ARBA" id="ARBA00022729"/>
    </source>
</evidence>
<feature type="transmembrane region" description="Helical" evidence="10">
    <location>
        <begin position="331"/>
        <end position="351"/>
    </location>
</feature>
<dbReference type="GO" id="GO:0008528">
    <property type="term" value="F:G protein-coupled peptide receptor activity"/>
    <property type="evidence" value="ECO:0007669"/>
    <property type="project" value="TreeGrafter"/>
</dbReference>
<dbReference type="InterPro" id="IPR000832">
    <property type="entry name" value="GPCR_2_secretin-like"/>
</dbReference>
<dbReference type="SUPFAM" id="SSF63877">
    <property type="entry name" value="Methuselah ectodomain"/>
    <property type="match status" value="1"/>
</dbReference>
<evidence type="ECO:0000259" key="12">
    <source>
        <dbReference type="PROSITE" id="PS50261"/>
    </source>
</evidence>
<dbReference type="Pfam" id="PF00002">
    <property type="entry name" value="7tm_2"/>
    <property type="match status" value="1"/>
</dbReference>
<evidence type="ECO:0000313" key="13">
    <source>
        <dbReference type="EMBL" id="CAL1687358.1"/>
    </source>
</evidence>
<sequence length="626" mass="72621">MCEKNFGFWCCALLLLVSSSSKSQENSTNNEEKDDNLTIRYELDMNSTTNYGDEMKTLDLYEKFTNNTQYDEMQYEFYTTSTSNNREDDDSIQYKLDKHSIQNHEDDEQIPMKSHANSTNVSHQRNITSQEVYGNLIEKNGSMADEFFIYSSEDSNESNIVPYEICDNITCIPFCCSLGDRLDDDECIPEKIKYSFPNVYGYTNDSFQGENKTVDELFQLTVHDPCQGNDRFLLPEGHQYDYKIFANGSLYLSHYEKFAKTYCLAIVDGDEFEVTICSETSDEILKTINNNSNDVRIIYVSFHIVSILLLVSVFLVYSILPELRNVHGFMLRNYSGALFVAYIIDIVNIIIKADDVQHSVCITIAFFNYFLFLTSFFWLIMISFDMWWTFRGFCSLQRNSRQRGKKKLVYYAIYAWGCPFIFAIISVIMDSVSKDIIPKILQPEFHEGDCWFLGKETFALYYYGLKSFCIFSSICLSISTALKIARYEKDTGLRLSDSESKRYNDNKKWFNLYLKLFIVLFIVMGIKWSIMTVSWLFGDISNYVSYVINLVDIIQNLCTFIIFVWKKKIKRMLLKRFDCGLFPKAGCETNVTSSTCTTSEVSLQEKMSSCKQENHHLKGSSVGTEF</sequence>
<keyword evidence="7 10" id="KW-0472">Membrane</keyword>
<dbReference type="Gene3D" id="2.170.180.11">
    <property type="entry name" value="Methuselah ectodomain, domain 2"/>
    <property type="match status" value="1"/>
</dbReference>
<feature type="transmembrane region" description="Helical" evidence="10">
    <location>
        <begin position="408"/>
        <end position="429"/>
    </location>
</feature>
<dbReference type="InterPro" id="IPR023311">
    <property type="entry name" value="Methusela_ecto_dom_2"/>
</dbReference>
<feature type="transmembrane region" description="Helical" evidence="10">
    <location>
        <begin position="297"/>
        <end position="319"/>
    </location>
</feature>
<organism evidence="13 14">
    <name type="scientific">Lasius platythorax</name>
    <dbReference type="NCBI Taxonomy" id="488582"/>
    <lineage>
        <taxon>Eukaryota</taxon>
        <taxon>Metazoa</taxon>
        <taxon>Ecdysozoa</taxon>
        <taxon>Arthropoda</taxon>
        <taxon>Hexapoda</taxon>
        <taxon>Insecta</taxon>
        <taxon>Pterygota</taxon>
        <taxon>Neoptera</taxon>
        <taxon>Endopterygota</taxon>
        <taxon>Hymenoptera</taxon>
        <taxon>Apocrita</taxon>
        <taxon>Aculeata</taxon>
        <taxon>Formicoidea</taxon>
        <taxon>Formicidae</taxon>
        <taxon>Formicinae</taxon>
        <taxon>Lasius</taxon>
        <taxon>Lasius</taxon>
    </lineage>
</organism>
<evidence type="ECO:0000313" key="14">
    <source>
        <dbReference type="Proteomes" id="UP001497644"/>
    </source>
</evidence>
<feature type="domain" description="G-protein coupled receptors family 2 profile 2" evidence="12">
    <location>
        <begin position="295"/>
        <end position="567"/>
    </location>
</feature>
<protein>
    <recommendedName>
        <fullName evidence="12">G-protein coupled receptors family 2 profile 2 domain-containing protein</fullName>
    </recommendedName>
</protein>
<dbReference type="CDD" id="cd15039">
    <property type="entry name" value="7tmB3_Methuselah-like"/>
    <property type="match status" value="1"/>
</dbReference>
<keyword evidence="8" id="KW-0675">Receptor</keyword>
<feature type="transmembrane region" description="Helical" evidence="10">
    <location>
        <begin position="543"/>
        <end position="565"/>
    </location>
</feature>
<evidence type="ECO:0000256" key="10">
    <source>
        <dbReference type="SAM" id="Phobius"/>
    </source>
</evidence>
<evidence type="ECO:0000256" key="7">
    <source>
        <dbReference type="ARBA" id="ARBA00023136"/>
    </source>
</evidence>
<dbReference type="InterPro" id="IPR051384">
    <property type="entry name" value="Mth_GPCR"/>
</dbReference>
<dbReference type="Pfam" id="PF06652">
    <property type="entry name" value="Methuselah_N"/>
    <property type="match status" value="1"/>
</dbReference>
<feature type="chain" id="PRO_5043875593" description="G-protein coupled receptors family 2 profile 2 domain-containing protein" evidence="11">
    <location>
        <begin position="24"/>
        <end position="626"/>
    </location>
</feature>
<reference evidence="13" key="1">
    <citation type="submission" date="2024-04" db="EMBL/GenBank/DDBJ databases">
        <authorList>
            <consortium name="Molecular Ecology Group"/>
        </authorList>
    </citation>
    <scope>NUCLEOTIDE SEQUENCE</scope>
</reference>
<evidence type="ECO:0000256" key="1">
    <source>
        <dbReference type="ARBA" id="ARBA00004127"/>
    </source>
</evidence>
<dbReference type="PANTHER" id="PTHR47154:SF2">
    <property type="entry name" value="G-PROTEIN COUPLED RECEPTOR MTH-RELATED"/>
    <property type="match status" value="1"/>
</dbReference>
<dbReference type="GO" id="GO:0007166">
    <property type="term" value="P:cell surface receptor signaling pathway"/>
    <property type="evidence" value="ECO:0007669"/>
    <property type="project" value="InterPro"/>
</dbReference>
<accession>A0AAV2P6Y7</accession>
<dbReference type="InterPro" id="IPR017981">
    <property type="entry name" value="GPCR_2-like_7TM"/>
</dbReference>
<feature type="transmembrane region" description="Helical" evidence="10">
    <location>
        <begin position="363"/>
        <end position="388"/>
    </location>
</feature>
<dbReference type="Proteomes" id="UP001497644">
    <property type="component" value="Chromosome 7"/>
</dbReference>
<dbReference type="GO" id="GO:0012505">
    <property type="term" value="C:endomembrane system"/>
    <property type="evidence" value="ECO:0007669"/>
    <property type="project" value="UniProtKB-SubCell"/>
</dbReference>
<evidence type="ECO:0000256" key="5">
    <source>
        <dbReference type="ARBA" id="ARBA00022989"/>
    </source>
</evidence>
<evidence type="ECO:0000256" key="2">
    <source>
        <dbReference type="ARBA" id="ARBA00008979"/>
    </source>
</evidence>
<dbReference type="InterPro" id="IPR010596">
    <property type="entry name" value="Methuselah_N_dom"/>
</dbReference>
<comment type="subcellular location">
    <subcellularLocation>
        <location evidence="1">Endomembrane system</location>
        <topology evidence="1">Multi-pass membrane protein</topology>
    </subcellularLocation>
</comment>
<dbReference type="SUPFAM" id="SSF81321">
    <property type="entry name" value="Family A G protein-coupled receptor-like"/>
    <property type="match status" value="1"/>
</dbReference>
<dbReference type="EMBL" id="OZ034830">
    <property type="protein sequence ID" value="CAL1687358.1"/>
    <property type="molecule type" value="Genomic_DNA"/>
</dbReference>
<keyword evidence="5 10" id="KW-1133">Transmembrane helix</keyword>
<keyword evidence="3 10" id="KW-0812">Transmembrane</keyword>
<dbReference type="AlphaFoldDB" id="A0AAV2P6Y7"/>
<gene>
    <name evidence="13" type="ORF">LPLAT_LOCUS12583</name>
</gene>
<feature type="signal peptide" evidence="11">
    <location>
        <begin position="1"/>
        <end position="23"/>
    </location>
</feature>